<feature type="region of interest" description="Disordered" evidence="1">
    <location>
        <begin position="1"/>
        <end position="25"/>
    </location>
</feature>
<sequence>MRLADKMALDSPGASRTAESTAGSVHTDSLSQILVELATIASNMLTKADKTPMVKEMRSTIREEIQEVWRDNTTLEQRVTDLEADCIQASQHSQAADNATSWQGTVILDLRRQVEDLDNCGCRNNIRVRGLTEQVGEDLVAILT</sequence>
<evidence type="ECO:0000256" key="1">
    <source>
        <dbReference type="SAM" id="MobiDB-lite"/>
    </source>
</evidence>
<organism evidence="2 3">
    <name type="scientific">Pelobates cultripes</name>
    <name type="common">Western spadefoot toad</name>
    <dbReference type="NCBI Taxonomy" id="61616"/>
    <lineage>
        <taxon>Eukaryota</taxon>
        <taxon>Metazoa</taxon>
        <taxon>Chordata</taxon>
        <taxon>Craniata</taxon>
        <taxon>Vertebrata</taxon>
        <taxon>Euteleostomi</taxon>
        <taxon>Amphibia</taxon>
        <taxon>Batrachia</taxon>
        <taxon>Anura</taxon>
        <taxon>Pelobatoidea</taxon>
        <taxon>Pelobatidae</taxon>
        <taxon>Pelobates</taxon>
    </lineage>
</organism>
<reference evidence="2" key="1">
    <citation type="submission" date="2022-03" db="EMBL/GenBank/DDBJ databases">
        <authorList>
            <person name="Alioto T."/>
            <person name="Alioto T."/>
            <person name="Gomez Garrido J."/>
        </authorList>
    </citation>
    <scope>NUCLEOTIDE SEQUENCE</scope>
</reference>
<name>A0AAD1REL6_PELCU</name>
<dbReference type="EMBL" id="OW240913">
    <property type="protein sequence ID" value="CAH2247984.1"/>
    <property type="molecule type" value="Genomic_DNA"/>
</dbReference>
<keyword evidence="3" id="KW-1185">Reference proteome</keyword>
<dbReference type="AlphaFoldDB" id="A0AAD1REL6"/>
<protein>
    <submittedName>
        <fullName evidence="2">Uncharacterized protein</fullName>
    </submittedName>
</protein>
<accession>A0AAD1REL6</accession>
<evidence type="ECO:0000313" key="3">
    <source>
        <dbReference type="Proteomes" id="UP001295444"/>
    </source>
</evidence>
<gene>
    <name evidence="2" type="ORF">PECUL_23A021369</name>
</gene>
<evidence type="ECO:0000313" key="2">
    <source>
        <dbReference type="EMBL" id="CAH2247984.1"/>
    </source>
</evidence>
<proteinExistence type="predicted"/>
<dbReference type="Proteomes" id="UP001295444">
    <property type="component" value="Chromosome 02"/>
</dbReference>